<feature type="transmembrane region" description="Helical" evidence="15">
    <location>
        <begin position="441"/>
        <end position="461"/>
    </location>
</feature>
<dbReference type="CDD" id="cd05563">
    <property type="entry name" value="PTS_IIB_ascorbate"/>
    <property type="match status" value="1"/>
</dbReference>
<dbReference type="Proteomes" id="UP001203665">
    <property type="component" value="Unassembled WGS sequence"/>
</dbReference>
<evidence type="ECO:0000256" key="11">
    <source>
        <dbReference type="ARBA" id="ARBA00037387"/>
    </source>
</evidence>
<comment type="caution">
    <text evidence="17">The sequence shown here is derived from an EMBL/GenBank/DDBJ whole genome shotgun (WGS) entry which is preliminary data.</text>
</comment>
<keyword evidence="6" id="KW-0808">Transferase</keyword>
<evidence type="ECO:0000256" key="7">
    <source>
        <dbReference type="ARBA" id="ARBA00022683"/>
    </source>
</evidence>
<comment type="function">
    <text evidence="11">The phosphoenolpyruvate-dependent sugar phosphotransferase system (sugar PTS), a major carbohydrate active transport system, catalyzes the phosphorylation of incoming sugar substrates concomitantly with their translocation across the cell membrane. The enzyme II UlaABC PTS system is involved in ascorbate transport.</text>
</comment>
<feature type="transmembrane region" description="Helical" evidence="15">
    <location>
        <begin position="468"/>
        <end position="491"/>
    </location>
</feature>
<dbReference type="Pfam" id="PF03611">
    <property type="entry name" value="EIIC-GAT"/>
    <property type="match status" value="1"/>
</dbReference>
<feature type="transmembrane region" description="Helical" evidence="15">
    <location>
        <begin position="414"/>
        <end position="435"/>
    </location>
</feature>
<evidence type="ECO:0000313" key="18">
    <source>
        <dbReference type="Proteomes" id="UP001203665"/>
    </source>
</evidence>
<evidence type="ECO:0000259" key="16">
    <source>
        <dbReference type="Pfam" id="PF02302"/>
    </source>
</evidence>
<comment type="subunit">
    <text evidence="2">Homodimer.</text>
</comment>
<gene>
    <name evidence="17" type="ORF">NDM98_10420</name>
</gene>
<reference evidence="17" key="1">
    <citation type="submission" date="2022-06" db="EMBL/GenBank/DDBJ databases">
        <title>Alkalicoccobacillus porphyridii sp. nov., isolated from a marine red alga, Porphyridium purpureum and reclassification of Shouchella plakortidis and Shouchella gibsonii as Alkalicoccobacillus plakortidis comb. nov. and Alkalicoccobacillus gibsonii comb. nov.</title>
        <authorList>
            <person name="Kim K.H."/>
            <person name="Lee J.K."/>
            <person name="Han D.M."/>
            <person name="Baek J.H."/>
            <person name="Jeon C.O."/>
        </authorList>
    </citation>
    <scope>NUCLEOTIDE SEQUENCE</scope>
    <source>
        <strain evidence="17">DSM 19153</strain>
    </source>
</reference>
<evidence type="ECO:0000256" key="10">
    <source>
        <dbReference type="ARBA" id="ARBA00023136"/>
    </source>
</evidence>
<feature type="transmembrane region" description="Helical" evidence="15">
    <location>
        <begin position="110"/>
        <end position="129"/>
    </location>
</feature>
<dbReference type="Gene3D" id="3.40.50.2300">
    <property type="match status" value="1"/>
</dbReference>
<dbReference type="EMBL" id="JAMQJY010000001">
    <property type="protein sequence ID" value="MCM2675865.1"/>
    <property type="molecule type" value="Genomic_DNA"/>
</dbReference>
<evidence type="ECO:0000256" key="12">
    <source>
        <dbReference type="ARBA" id="ARBA00038218"/>
    </source>
</evidence>
<comment type="similarity">
    <text evidence="12">Belongs to the UlaA family.</text>
</comment>
<dbReference type="InterPro" id="IPR036095">
    <property type="entry name" value="PTS_EIIB-like_sf"/>
</dbReference>
<dbReference type="InterPro" id="IPR051562">
    <property type="entry name" value="Ascorbate-PTS_EIIC"/>
</dbReference>
<feature type="transmembrane region" description="Helical" evidence="15">
    <location>
        <begin position="355"/>
        <end position="374"/>
    </location>
</feature>
<feature type="transmembrane region" description="Helical" evidence="15">
    <location>
        <begin position="244"/>
        <end position="265"/>
    </location>
</feature>
<accession>A0ABT0XJG5</accession>
<dbReference type="PANTHER" id="PTHR33843:SF4">
    <property type="entry name" value="ASCORBATE-SPECIFIC PTS SYSTEM EIIC COMPONENT"/>
    <property type="match status" value="1"/>
</dbReference>
<protein>
    <recommendedName>
        <fullName evidence="13">Ascorbate-specific PTS system EIIC component</fullName>
    </recommendedName>
    <alternativeName>
        <fullName evidence="14">Ascorbate-specific permease IIC component UlaA</fullName>
    </alternativeName>
</protein>
<feature type="transmembrane region" description="Helical" evidence="15">
    <location>
        <begin position="323"/>
        <end position="343"/>
    </location>
</feature>
<evidence type="ECO:0000256" key="13">
    <source>
        <dbReference type="ARBA" id="ARBA00039702"/>
    </source>
</evidence>
<proteinExistence type="inferred from homology"/>
<evidence type="ECO:0000256" key="1">
    <source>
        <dbReference type="ARBA" id="ARBA00004651"/>
    </source>
</evidence>
<evidence type="ECO:0000256" key="14">
    <source>
        <dbReference type="ARBA" id="ARBA00042859"/>
    </source>
</evidence>
<sequence>MMRKILVVCSGGLGTSLMLKIQVSRLLEDWGIHDVWIEQTDVGSASFTQADLIIGARQVVEQLLDRGTEVLSLTYVADKHHVEERLADSHTIQGLAEFSMSQFEFFGGQIIGEPTLLLGLAAFIGFLLARASFYRTLSGTIKVMVGTALLQIGASAAGVSLSNLAVLVQDRFQIIGFIPHNEAVMALVQINFGREVAITVTIALVMHLLLARFTPFKYIFLSGHQVLFMGAVIVAVLQPTYLGSWQFLIGGSVLALAMTFAPALIQPYVRSVTGDDRMAIGHFNSVGYFLSGFLSKALFKKREQTYQFPAFLRRFEPLMQDHILVICLFSFALFFGAALFSFQEGMTSLFGNQPFFVYAIIQSLWFTAGMYSIINGVRMMVSEIVPAFEGISRKWIKGSIPAIDAPVLFPYAPLAAIVGFLLSFGAGIVAMLVMLQIQYTVIIPGVIPHFFSGGAAGVIAYRLRGIRALLVIGPVHGLLISLLPLLLLPFLTELGYTRTTFGDTDLQLIGTLLGWLLQ</sequence>
<keyword evidence="7" id="KW-0598">Phosphotransferase system</keyword>
<dbReference type="InterPro" id="IPR003501">
    <property type="entry name" value="PTS_EIIB_2/3"/>
</dbReference>
<name>A0ABT0XJG5_9BACI</name>
<evidence type="ECO:0000256" key="2">
    <source>
        <dbReference type="ARBA" id="ARBA00011738"/>
    </source>
</evidence>
<keyword evidence="10 15" id="KW-0472">Membrane</keyword>
<keyword evidence="9 15" id="KW-1133">Transmembrane helix</keyword>
<dbReference type="InterPro" id="IPR004703">
    <property type="entry name" value="PTS_sugar-sp_permease"/>
</dbReference>
<dbReference type="PANTHER" id="PTHR33843">
    <property type="entry name" value="ASCORBATE-SPECIFIC PTS SYSTEM EIIC COMPONENT"/>
    <property type="match status" value="1"/>
</dbReference>
<evidence type="ECO:0000256" key="3">
    <source>
        <dbReference type="ARBA" id="ARBA00022448"/>
    </source>
</evidence>
<comment type="subcellular location">
    <subcellularLocation>
        <location evidence="1">Cell membrane</location>
        <topology evidence="1">Multi-pass membrane protein</topology>
    </subcellularLocation>
</comment>
<evidence type="ECO:0000256" key="8">
    <source>
        <dbReference type="ARBA" id="ARBA00022692"/>
    </source>
</evidence>
<dbReference type="RefSeq" id="WP_251607184.1">
    <property type="nucleotide sequence ID" value="NZ_JAMQJY010000001.1"/>
</dbReference>
<keyword evidence="8 15" id="KW-0812">Transmembrane</keyword>
<keyword evidence="5" id="KW-0762">Sugar transport</keyword>
<feature type="transmembrane region" description="Helical" evidence="15">
    <location>
        <begin position="192"/>
        <end position="211"/>
    </location>
</feature>
<keyword evidence="4" id="KW-1003">Cell membrane</keyword>
<evidence type="ECO:0000256" key="15">
    <source>
        <dbReference type="SAM" id="Phobius"/>
    </source>
</evidence>
<organism evidence="17 18">
    <name type="scientific">Alkalicoccobacillus plakortidis</name>
    <dbReference type="NCBI Taxonomy" id="444060"/>
    <lineage>
        <taxon>Bacteria</taxon>
        <taxon>Bacillati</taxon>
        <taxon>Bacillota</taxon>
        <taxon>Bacilli</taxon>
        <taxon>Bacillales</taxon>
        <taxon>Bacillaceae</taxon>
        <taxon>Alkalicoccobacillus</taxon>
    </lineage>
</organism>
<evidence type="ECO:0000256" key="9">
    <source>
        <dbReference type="ARBA" id="ARBA00022989"/>
    </source>
</evidence>
<feature type="transmembrane region" description="Helical" evidence="15">
    <location>
        <begin position="218"/>
        <end position="238"/>
    </location>
</feature>
<evidence type="ECO:0000313" key="17">
    <source>
        <dbReference type="EMBL" id="MCM2675865.1"/>
    </source>
</evidence>
<keyword evidence="18" id="KW-1185">Reference proteome</keyword>
<feature type="domain" description="Phosphotransferase system EIIB component type 2/3" evidence="16">
    <location>
        <begin position="4"/>
        <end position="76"/>
    </location>
</feature>
<dbReference type="SUPFAM" id="SSF52794">
    <property type="entry name" value="PTS system IIB component-like"/>
    <property type="match status" value="1"/>
</dbReference>
<dbReference type="Pfam" id="PF02302">
    <property type="entry name" value="PTS_IIB"/>
    <property type="match status" value="1"/>
</dbReference>
<feature type="transmembrane region" description="Helical" evidence="15">
    <location>
        <begin position="141"/>
        <end position="161"/>
    </location>
</feature>
<evidence type="ECO:0000256" key="5">
    <source>
        <dbReference type="ARBA" id="ARBA00022597"/>
    </source>
</evidence>
<evidence type="ECO:0000256" key="6">
    <source>
        <dbReference type="ARBA" id="ARBA00022679"/>
    </source>
</evidence>
<evidence type="ECO:0000256" key="4">
    <source>
        <dbReference type="ARBA" id="ARBA00022475"/>
    </source>
</evidence>
<keyword evidence="3" id="KW-0813">Transport</keyword>